<evidence type="ECO:0000313" key="3">
    <source>
        <dbReference type="Proteomes" id="UP000229056"/>
    </source>
</evidence>
<comment type="caution">
    <text evidence="2">The sequence shown here is derived from an EMBL/GenBank/DDBJ whole genome shotgun (WGS) entry which is preliminary data.</text>
</comment>
<feature type="chain" id="PRO_5013594412" evidence="1">
    <location>
        <begin position="23"/>
        <end position="277"/>
    </location>
</feature>
<name>A0A2H0W3V3_9BACT</name>
<protein>
    <submittedName>
        <fullName evidence="2">Uncharacterized protein</fullName>
    </submittedName>
</protein>
<accession>A0A2H0W3V3</accession>
<sequence length="277" mass="31036">MQKILVILATLMLVVGLTGCPATTPISEPVEEELLIPAGMGNVIIEGDFNESKALMDWNDIVEFHKPRIRQLAFVFFPADSGIGKGGGGMEIGSYYHSIDVINGSYSGSILVPAGEYNLYVTAYDELGMETFVYNTSLVVVAGRSGRLGVLLGLSEHYLFQFVVDDLPGDYSEYGYANLVVNGEGYYCQYSRVYPYSGSNEYVVLFRASLPIDFDGRVDESALIVTDLDGKDYATELQFNIFDIDVLRENDYWFMNVPYIFPEWLGRLDVNVYFQEY</sequence>
<evidence type="ECO:0000313" key="2">
    <source>
        <dbReference type="EMBL" id="PIS06038.1"/>
    </source>
</evidence>
<dbReference type="PROSITE" id="PS51257">
    <property type="entry name" value="PROKAR_LIPOPROTEIN"/>
    <property type="match status" value="1"/>
</dbReference>
<proteinExistence type="predicted"/>
<feature type="signal peptide" evidence="1">
    <location>
        <begin position="1"/>
        <end position="22"/>
    </location>
</feature>
<dbReference type="AlphaFoldDB" id="A0A2H0W3V3"/>
<evidence type="ECO:0000256" key="1">
    <source>
        <dbReference type="SAM" id="SignalP"/>
    </source>
</evidence>
<reference evidence="3" key="1">
    <citation type="submission" date="2017-09" db="EMBL/GenBank/DDBJ databases">
        <title>Depth-based differentiation of microbial function through sediment-hosted aquifers and enrichment of novel symbionts in the deep terrestrial subsurface.</title>
        <authorList>
            <person name="Probst A.J."/>
            <person name="Ladd B."/>
            <person name="Jarett J.K."/>
            <person name="Geller-Mcgrath D.E."/>
            <person name="Sieber C.M.K."/>
            <person name="Emerson J.B."/>
            <person name="Anantharaman K."/>
            <person name="Thomas B.C."/>
            <person name="Malmstrom R."/>
            <person name="Stieglmeier M."/>
            <person name="Klingl A."/>
            <person name="Woyke T."/>
            <person name="Ryan C.M."/>
            <person name="Banfield J.F."/>
        </authorList>
    </citation>
    <scope>NUCLEOTIDE SEQUENCE [LARGE SCALE GENOMIC DNA]</scope>
</reference>
<dbReference type="Proteomes" id="UP000229056">
    <property type="component" value="Unassembled WGS sequence"/>
</dbReference>
<keyword evidence="1" id="KW-0732">Signal</keyword>
<dbReference type="EMBL" id="PEZY01000012">
    <property type="protein sequence ID" value="PIS06038.1"/>
    <property type="molecule type" value="Genomic_DNA"/>
</dbReference>
<organism evidence="2 3">
    <name type="scientific">Candidatus Buchananbacteria bacterium CG10_big_fil_rev_8_21_14_0_10_33_19</name>
    <dbReference type="NCBI Taxonomy" id="1974525"/>
    <lineage>
        <taxon>Bacteria</taxon>
        <taxon>Candidatus Buchananiibacteriota</taxon>
    </lineage>
</organism>
<gene>
    <name evidence="2" type="ORF">COT80_04715</name>
</gene>